<evidence type="ECO:0000256" key="3">
    <source>
        <dbReference type="ARBA" id="ARBA00023274"/>
    </source>
</evidence>
<dbReference type="PROSITE" id="PS00580">
    <property type="entry name" value="RIBOSOMAL_L32E"/>
    <property type="match status" value="1"/>
</dbReference>
<dbReference type="PANTHER" id="PTHR23413">
    <property type="entry name" value="60S RIBOSOMAL PROTEIN L32 AND DNA-DIRECTED RNA POLYMERASE II, SUBUNIT N"/>
    <property type="match status" value="1"/>
</dbReference>
<accession>A0A3R7VU06</accession>
<evidence type="ECO:0000256" key="2">
    <source>
        <dbReference type="ARBA" id="ARBA00022980"/>
    </source>
</evidence>
<dbReference type="SMART" id="SM01393">
    <property type="entry name" value="Ribosomal_L32e"/>
    <property type="match status" value="1"/>
</dbReference>
<dbReference type="InterPro" id="IPR023654">
    <property type="entry name" value="Ribosomal_eL32_arc"/>
</dbReference>
<dbReference type="SUPFAM" id="SSF52042">
    <property type="entry name" value="Ribosomal protein L32e"/>
    <property type="match status" value="1"/>
</dbReference>
<comment type="caution">
    <text evidence="7">The sequence shown here is derived from an EMBL/GenBank/DDBJ whole genome shotgun (WGS) entry which is preliminary data.</text>
</comment>
<feature type="compositionally biased region" description="Basic residues" evidence="6">
    <location>
        <begin position="8"/>
        <end position="31"/>
    </location>
</feature>
<dbReference type="HAMAP" id="MF_00810">
    <property type="entry name" value="Ribosomal_eL32"/>
    <property type="match status" value="1"/>
</dbReference>
<evidence type="ECO:0000256" key="6">
    <source>
        <dbReference type="SAM" id="MobiDB-lite"/>
    </source>
</evidence>
<dbReference type="InterPro" id="IPR036351">
    <property type="entry name" value="Ribosomal_eL32_sf"/>
</dbReference>
<keyword evidence="3 5" id="KW-0687">Ribonucleoprotein</keyword>
<feature type="compositionally biased region" description="Basic residues" evidence="6">
    <location>
        <begin position="38"/>
        <end position="53"/>
    </location>
</feature>
<dbReference type="InterPro" id="IPR018263">
    <property type="entry name" value="Ribosomal_eL32_CS"/>
</dbReference>
<dbReference type="InterPro" id="IPR001515">
    <property type="entry name" value="Ribosomal_eL32"/>
</dbReference>
<dbReference type="GO" id="GO:0006412">
    <property type="term" value="P:translation"/>
    <property type="evidence" value="ECO:0007669"/>
    <property type="project" value="UniProtKB-UniRule"/>
</dbReference>
<name>A0A3R7VU06_9EURY</name>
<dbReference type="EMBL" id="QZAB01000588">
    <property type="protein sequence ID" value="RQD79943.1"/>
    <property type="molecule type" value="Genomic_DNA"/>
</dbReference>
<dbReference type="GO" id="GO:0003735">
    <property type="term" value="F:structural constituent of ribosome"/>
    <property type="evidence" value="ECO:0007669"/>
    <property type="project" value="InterPro"/>
</dbReference>
<comment type="similarity">
    <text evidence="1 5">Belongs to the eukaryotic ribosomal protein eL32 family.</text>
</comment>
<dbReference type="Pfam" id="PF01655">
    <property type="entry name" value="Ribosomal_L32e"/>
    <property type="match status" value="1"/>
</dbReference>
<organism evidence="7 8">
    <name type="scientific">Methanosalsum natronophilum</name>
    <dbReference type="NCBI Taxonomy" id="768733"/>
    <lineage>
        <taxon>Archaea</taxon>
        <taxon>Methanobacteriati</taxon>
        <taxon>Methanobacteriota</taxon>
        <taxon>Stenosarchaea group</taxon>
        <taxon>Methanomicrobia</taxon>
        <taxon>Methanosarcinales</taxon>
        <taxon>Methanosarcinaceae</taxon>
        <taxon>Methanosalsum</taxon>
    </lineage>
</organism>
<evidence type="ECO:0000256" key="4">
    <source>
        <dbReference type="ARBA" id="ARBA00035229"/>
    </source>
</evidence>
<evidence type="ECO:0000313" key="8">
    <source>
        <dbReference type="Proteomes" id="UP000284763"/>
    </source>
</evidence>
<proteinExistence type="inferred from homology"/>
<evidence type="ECO:0000256" key="1">
    <source>
        <dbReference type="ARBA" id="ARBA00008431"/>
    </source>
</evidence>
<keyword evidence="2 5" id="KW-0689">Ribosomal protein</keyword>
<dbReference type="AlphaFoldDB" id="A0A3R7VU06"/>
<gene>
    <name evidence="5" type="primary">rpl32e</name>
    <name evidence="7" type="ORF">D5R95_09175</name>
</gene>
<dbReference type="NCBIfam" id="NF006332">
    <property type="entry name" value="PRK08562.1"/>
    <property type="match status" value="1"/>
</dbReference>
<feature type="region of interest" description="Disordered" evidence="6">
    <location>
        <begin position="1"/>
        <end position="65"/>
    </location>
</feature>
<reference evidence="7 8" key="1">
    <citation type="submission" date="2018-08" db="EMBL/GenBank/DDBJ databases">
        <title>The metabolism and importance of syntrophic acetate oxidation coupled to methane or sulfide production in haloalkaline environments.</title>
        <authorList>
            <person name="Timmers P.H.A."/>
            <person name="Vavourakis C.D."/>
            <person name="Sorokin D.Y."/>
            <person name="Sinninghe Damste J.S."/>
            <person name="Muyzer G."/>
            <person name="Stams A.J.M."/>
            <person name="Plugge C.M."/>
        </authorList>
    </citation>
    <scope>NUCLEOTIDE SEQUENCE [LARGE SCALE GENOMIC DNA]</scope>
    <source>
        <strain evidence="7">MSAO_Arc3</strain>
    </source>
</reference>
<dbReference type="Proteomes" id="UP000284763">
    <property type="component" value="Unassembled WGS sequence"/>
</dbReference>
<dbReference type="CDD" id="cd00513">
    <property type="entry name" value="Ribosomal_L32_L32e"/>
    <property type="match status" value="1"/>
</dbReference>
<evidence type="ECO:0000256" key="5">
    <source>
        <dbReference type="HAMAP-Rule" id="MF_00810"/>
    </source>
</evidence>
<sequence length="133" mass="15073">MDNESKRLFKVRRTQKGKKPQFKRSASHKFKRLDSNWRRPRGLQSKLRRHVKAKGSLAQPGYGSPCQVKGLHPSGYQDILVHTPKEVEDIDPTTQAIRIAKSVGGRKRAIIIEKAEELGIKVLNHNARGGDEE</sequence>
<protein>
    <recommendedName>
        <fullName evidence="4 5">Large ribosomal subunit protein eL32</fullName>
    </recommendedName>
</protein>
<dbReference type="PANTHER" id="PTHR23413:SF1">
    <property type="entry name" value="RIBOSOMAL PROTEIN L32"/>
    <property type="match status" value="1"/>
</dbReference>
<evidence type="ECO:0000313" key="7">
    <source>
        <dbReference type="EMBL" id="RQD79943.1"/>
    </source>
</evidence>
<dbReference type="GO" id="GO:0022625">
    <property type="term" value="C:cytosolic large ribosomal subunit"/>
    <property type="evidence" value="ECO:0007669"/>
    <property type="project" value="TreeGrafter"/>
</dbReference>